<evidence type="ECO:0000256" key="2">
    <source>
        <dbReference type="ARBA" id="ARBA00022692"/>
    </source>
</evidence>
<dbReference type="PANTHER" id="PTHR10984:SF37">
    <property type="entry name" value="PROTEIN DISULFIDE-ISOMERASE 5-3"/>
    <property type="match status" value="1"/>
</dbReference>
<dbReference type="SUPFAM" id="SSF52833">
    <property type="entry name" value="Thioredoxin-like"/>
    <property type="match status" value="1"/>
</dbReference>
<dbReference type="Proteomes" id="UP000053237">
    <property type="component" value="Unassembled WGS sequence"/>
</dbReference>
<dbReference type="GO" id="GO:0005783">
    <property type="term" value="C:endoplasmic reticulum"/>
    <property type="evidence" value="ECO:0007669"/>
    <property type="project" value="TreeGrafter"/>
</dbReference>
<reference evidence="7 8" key="1">
    <citation type="submission" date="2012-05" db="EMBL/GenBank/DDBJ databases">
        <title>Recombination and specialization in a pathogen metapopulation.</title>
        <authorList>
            <person name="Gardiner A."/>
            <person name="Kemen E."/>
            <person name="Schultz-Larsen T."/>
            <person name="MacLean D."/>
            <person name="Van Oosterhout C."/>
            <person name="Jones J.D.G."/>
        </authorList>
    </citation>
    <scope>NUCLEOTIDE SEQUENCE [LARGE SCALE GENOMIC DNA]</scope>
    <source>
        <strain evidence="7 8">Ac Nc2</strain>
    </source>
</reference>
<dbReference type="CDD" id="cd02961">
    <property type="entry name" value="PDI_a_family"/>
    <property type="match status" value="1"/>
</dbReference>
<keyword evidence="3 5" id="KW-1133">Transmembrane helix</keyword>
<evidence type="ECO:0000259" key="6">
    <source>
        <dbReference type="PROSITE" id="PS51352"/>
    </source>
</evidence>
<keyword evidence="4 5" id="KW-0472">Membrane</keyword>
<dbReference type="Pfam" id="PF07970">
    <property type="entry name" value="COPIIcoated_ERV"/>
    <property type="match status" value="1"/>
</dbReference>
<comment type="caution">
    <text evidence="7">The sequence shown here is derived from an EMBL/GenBank/DDBJ whole genome shotgun (WGS) entry which is preliminary data.</text>
</comment>
<dbReference type="InterPro" id="IPR039542">
    <property type="entry name" value="Erv_N"/>
</dbReference>
<accession>A0A024GIY6</accession>
<evidence type="ECO:0000256" key="3">
    <source>
        <dbReference type="ARBA" id="ARBA00022989"/>
    </source>
</evidence>
<comment type="subcellular location">
    <subcellularLocation>
        <location evidence="1">Membrane</location>
    </subcellularLocation>
</comment>
<feature type="transmembrane region" description="Helical" evidence="5">
    <location>
        <begin position="27"/>
        <end position="47"/>
    </location>
</feature>
<dbReference type="AlphaFoldDB" id="A0A024GIY6"/>
<keyword evidence="2 5" id="KW-0812">Transmembrane</keyword>
<dbReference type="PANTHER" id="PTHR10984">
    <property type="entry name" value="ENDOPLASMIC RETICULUM-GOLGI INTERMEDIATE COMPARTMENT PROTEIN"/>
    <property type="match status" value="1"/>
</dbReference>
<name>A0A024GIY6_9STRA</name>
<dbReference type="InterPro" id="IPR012936">
    <property type="entry name" value="Erv_C"/>
</dbReference>
<gene>
    <name evidence="7" type="ORF">BN9_073910</name>
</gene>
<proteinExistence type="predicted"/>
<dbReference type="OrthoDB" id="72053at2759"/>
<evidence type="ECO:0000256" key="4">
    <source>
        <dbReference type="ARBA" id="ARBA00023136"/>
    </source>
</evidence>
<sequence length="503" mass="57389">MPMVPKSFSKFDLFRKVPDHLSEHSSLGTVFTVLTFVLSVYLILVNFRSYQGTSNHSIVIMDDHQEDQLRINFNISLLAIPCQFASVDVSDYIGMQLINITRHLRHFQLATTDQSSSHVQRVQEIFIHDSNKGLPIWGGVSRTTRQGVHYSHQLDTETFDVYMKKYELVLINYYAQWCPFSQQLNPEWEKAAAQLQDHPEYSETVAMATVDCTDRKSAWLCRRAHVRAFPSMLIYIYGNTYTRYIYNGPRDANHILQFLDLFYRRLEPDMDFAEETFLSEGTGGLAHHQGLNHKNLQSLNAENSQKKVKLPVGAVEGCEVSGSLNVNRVPSRLVFTARSKDLSFDLSGINVTHIVHHLSFGQVTRKQYSKATQSSMSFDHFSMDGKIFRTENENITVEHFLSVIGVNHMEAKSKRFGLVERTYEIVARSNQYNATDMLPAALFTFDISPLVIQLSLDSMPLYRFITSLCAIVGGMVTIIGFVDAGVFHTMNSIKRKRRLGKLN</sequence>
<dbReference type="Pfam" id="PF00085">
    <property type="entry name" value="Thioredoxin"/>
    <property type="match status" value="1"/>
</dbReference>
<dbReference type="Pfam" id="PF13850">
    <property type="entry name" value="ERGIC_N"/>
    <property type="match status" value="1"/>
</dbReference>
<evidence type="ECO:0000313" key="7">
    <source>
        <dbReference type="EMBL" id="CCI46462.1"/>
    </source>
</evidence>
<dbReference type="STRING" id="65357.A0A024GIY6"/>
<evidence type="ECO:0000256" key="5">
    <source>
        <dbReference type="SAM" id="Phobius"/>
    </source>
</evidence>
<dbReference type="GO" id="GO:0016020">
    <property type="term" value="C:membrane"/>
    <property type="evidence" value="ECO:0007669"/>
    <property type="project" value="UniProtKB-SubCell"/>
</dbReference>
<organism evidence="7 8">
    <name type="scientific">Albugo candida</name>
    <dbReference type="NCBI Taxonomy" id="65357"/>
    <lineage>
        <taxon>Eukaryota</taxon>
        <taxon>Sar</taxon>
        <taxon>Stramenopiles</taxon>
        <taxon>Oomycota</taxon>
        <taxon>Peronosporomycetes</taxon>
        <taxon>Albuginales</taxon>
        <taxon>Albuginaceae</taxon>
        <taxon>Albugo</taxon>
    </lineage>
</organism>
<evidence type="ECO:0000313" key="8">
    <source>
        <dbReference type="Proteomes" id="UP000053237"/>
    </source>
</evidence>
<dbReference type="PROSITE" id="PS51352">
    <property type="entry name" value="THIOREDOXIN_2"/>
    <property type="match status" value="1"/>
</dbReference>
<dbReference type="InterPro" id="IPR013766">
    <property type="entry name" value="Thioredoxin_domain"/>
</dbReference>
<dbReference type="EMBL" id="CAIX01000127">
    <property type="protein sequence ID" value="CCI46462.1"/>
    <property type="molecule type" value="Genomic_DNA"/>
</dbReference>
<evidence type="ECO:0000256" key="1">
    <source>
        <dbReference type="ARBA" id="ARBA00004370"/>
    </source>
</evidence>
<feature type="transmembrane region" description="Helical" evidence="5">
    <location>
        <begin position="462"/>
        <end position="487"/>
    </location>
</feature>
<keyword evidence="8" id="KW-1185">Reference proteome</keyword>
<dbReference type="InterPro" id="IPR036249">
    <property type="entry name" value="Thioredoxin-like_sf"/>
</dbReference>
<protein>
    <recommendedName>
        <fullName evidence="6">Thioredoxin domain-containing protein</fullName>
    </recommendedName>
</protein>
<dbReference type="InParanoid" id="A0A024GIY6"/>
<dbReference type="InterPro" id="IPR045888">
    <property type="entry name" value="Erv"/>
</dbReference>
<dbReference type="Gene3D" id="3.40.30.10">
    <property type="entry name" value="Glutaredoxin"/>
    <property type="match status" value="1"/>
</dbReference>
<feature type="domain" description="Thioredoxin" evidence="6">
    <location>
        <begin position="130"/>
        <end position="264"/>
    </location>
</feature>
<dbReference type="GO" id="GO:0030134">
    <property type="term" value="C:COPII-coated ER to Golgi transport vesicle"/>
    <property type="evidence" value="ECO:0007669"/>
    <property type="project" value="TreeGrafter"/>
</dbReference>